<dbReference type="InterPro" id="IPR017441">
    <property type="entry name" value="Protein_kinase_ATP_BS"/>
</dbReference>
<feature type="binding site" evidence="4">
    <location>
        <position position="271"/>
    </location>
    <ligand>
        <name>ATP</name>
        <dbReference type="ChEBI" id="CHEBI:30616"/>
    </ligand>
</feature>
<evidence type="ECO:0000259" key="6">
    <source>
        <dbReference type="PROSITE" id="PS50011"/>
    </source>
</evidence>
<evidence type="ECO:0000256" key="4">
    <source>
        <dbReference type="PROSITE-ProRule" id="PRU10141"/>
    </source>
</evidence>
<comment type="subunit">
    <text evidence="1">Monomer.</text>
</comment>
<evidence type="ECO:0000256" key="3">
    <source>
        <dbReference type="ARBA" id="ARBA00022840"/>
    </source>
</evidence>
<evidence type="ECO:0000256" key="1">
    <source>
        <dbReference type="ARBA" id="ARBA00011245"/>
    </source>
</evidence>
<dbReference type="PROSITE" id="PS00107">
    <property type="entry name" value="PROTEIN_KINASE_ATP"/>
    <property type="match status" value="1"/>
</dbReference>
<dbReference type="InterPro" id="IPR000719">
    <property type="entry name" value="Prot_kinase_dom"/>
</dbReference>
<dbReference type="PROSITE" id="PS00108">
    <property type="entry name" value="PROTEIN_KINASE_ST"/>
    <property type="match status" value="1"/>
</dbReference>
<dbReference type="PROSITE" id="PS50011">
    <property type="entry name" value="PROTEIN_KINASE_DOM"/>
    <property type="match status" value="1"/>
</dbReference>
<dbReference type="OMA" id="KQFWERR"/>
<keyword evidence="2 4" id="KW-0547">Nucleotide-binding</keyword>
<dbReference type="Proteomes" id="UP000688137">
    <property type="component" value="Unassembled WGS sequence"/>
</dbReference>
<evidence type="ECO:0000256" key="2">
    <source>
        <dbReference type="ARBA" id="ARBA00022741"/>
    </source>
</evidence>
<evidence type="ECO:0000313" key="7">
    <source>
        <dbReference type="EMBL" id="CAD8067750.1"/>
    </source>
</evidence>
<feature type="domain" description="Protein kinase" evidence="6">
    <location>
        <begin position="242"/>
        <end position="502"/>
    </location>
</feature>
<gene>
    <name evidence="7" type="ORF">PPRIM_AZ9-3.1.T0410146</name>
</gene>
<reference evidence="7" key="1">
    <citation type="submission" date="2021-01" db="EMBL/GenBank/DDBJ databases">
        <authorList>
            <consortium name="Genoscope - CEA"/>
            <person name="William W."/>
        </authorList>
    </citation>
    <scope>NUCLEOTIDE SEQUENCE</scope>
</reference>
<feature type="compositionally biased region" description="Polar residues" evidence="5">
    <location>
        <begin position="566"/>
        <end position="588"/>
    </location>
</feature>
<dbReference type="EMBL" id="CAJJDM010000040">
    <property type="protein sequence ID" value="CAD8067750.1"/>
    <property type="molecule type" value="Genomic_DNA"/>
</dbReference>
<dbReference type="SMART" id="SM00220">
    <property type="entry name" value="S_TKc"/>
    <property type="match status" value="1"/>
</dbReference>
<protein>
    <recommendedName>
        <fullName evidence="6">Protein kinase domain-containing protein</fullName>
    </recommendedName>
</protein>
<dbReference type="Pfam" id="PF00069">
    <property type="entry name" value="Pkinase"/>
    <property type="match status" value="1"/>
</dbReference>
<dbReference type="GO" id="GO:0005524">
    <property type="term" value="F:ATP binding"/>
    <property type="evidence" value="ECO:0007669"/>
    <property type="project" value="UniProtKB-UniRule"/>
</dbReference>
<keyword evidence="8" id="KW-1185">Reference proteome</keyword>
<evidence type="ECO:0000256" key="5">
    <source>
        <dbReference type="SAM" id="MobiDB-lite"/>
    </source>
</evidence>
<dbReference type="GO" id="GO:0004672">
    <property type="term" value="F:protein kinase activity"/>
    <property type="evidence" value="ECO:0007669"/>
    <property type="project" value="InterPro"/>
</dbReference>
<sequence>MKKNIMIEHDQSIPLQQTIFRNGVSVLPLLVKKNSMGLALENIPRTQTFSRQMQQSGHNDSVQQSRTPTMKNDSLYGNIFKKPVVIKKPNFILTKPDNDFSWPLFKIKNDPLIKQFWERRAYKDTEKNWIFDDYIFASNMLRIGKKKKIVKGYFYRLTNSGLLMYYKKESDTLPKGFLQLNMQIRIIVSFQKTKRNLQLPVLYLEKNQGVGITIFDHLIDQTLKLGECIQQFCLMRGFTVLYEQLELLGSGAFASVYKVSRKRDERYFAAKTYFKQFYDDHAHKERLLSMVYNEITTLKNVDHQNIMKLYEVIQEKDKLILIMEYCAGGTLYSYVKQKVKFNDKHYAYILKQLCDALYEMHRLNFVHRDLKLENIMLESKDYLQLKLVDFGFSEIINEKQLVSQAGTPGFLPPEIFRQIPYTAKSDIFSLGVIMYLIVAGYMPFKAPTATQILELNKKCQVNFEKSPWQDVNPDLKYLIKKMLEYKIEDRISCLEILDSPYILHHSRQTSETNYKSNQMLSGLELDKCNRQSMKSIKQSEQSNDRSKEFQLDFSIHTNDIKSLYQRNSQKTNKSNRSINSLAKNSSQKKISRSVPKECQLSKFQSTKKVEDQESHKSQSKKQSSFGDVIICKIQLIIIQLEQEQKIVTFEDVDSLKLEQILYLKRAGLVFNKIKKPVIQSQNQEN</sequence>
<accession>A0A8S1LJ46</accession>
<feature type="region of interest" description="Disordered" evidence="5">
    <location>
        <begin position="566"/>
        <end position="596"/>
    </location>
</feature>
<comment type="caution">
    <text evidence="7">The sequence shown here is derived from an EMBL/GenBank/DDBJ whole genome shotgun (WGS) entry which is preliminary data.</text>
</comment>
<keyword evidence="3 4" id="KW-0067">ATP-binding</keyword>
<dbReference type="AlphaFoldDB" id="A0A8S1LJ46"/>
<organism evidence="7 8">
    <name type="scientific">Paramecium primaurelia</name>
    <dbReference type="NCBI Taxonomy" id="5886"/>
    <lineage>
        <taxon>Eukaryota</taxon>
        <taxon>Sar</taxon>
        <taxon>Alveolata</taxon>
        <taxon>Ciliophora</taxon>
        <taxon>Intramacronucleata</taxon>
        <taxon>Oligohymenophorea</taxon>
        <taxon>Peniculida</taxon>
        <taxon>Parameciidae</taxon>
        <taxon>Paramecium</taxon>
    </lineage>
</organism>
<dbReference type="PANTHER" id="PTHR24347">
    <property type="entry name" value="SERINE/THREONINE-PROTEIN KINASE"/>
    <property type="match status" value="1"/>
</dbReference>
<name>A0A8S1LJ46_PARPR</name>
<proteinExistence type="predicted"/>
<dbReference type="FunFam" id="1.10.510.10:FF:000571">
    <property type="entry name" value="Maternal embryonic leucine zipper kinase"/>
    <property type="match status" value="1"/>
</dbReference>
<dbReference type="InterPro" id="IPR008271">
    <property type="entry name" value="Ser/Thr_kinase_AS"/>
</dbReference>
<evidence type="ECO:0000313" key="8">
    <source>
        <dbReference type="Proteomes" id="UP000688137"/>
    </source>
</evidence>